<evidence type="ECO:0000313" key="2">
    <source>
        <dbReference type="EMBL" id="ERS95807.1"/>
    </source>
</evidence>
<keyword evidence="3" id="KW-1185">Reference proteome</keyword>
<evidence type="ECO:0000259" key="1">
    <source>
        <dbReference type="Pfam" id="PF07287"/>
    </source>
</evidence>
<sequence>MKRAIRIVNCSGAIGDGGALHPQALAEAADTYFRSPGITSVRIAWVTGDNVTQQVPTGQLGAWWRRWRARTLWCAAGARMRAPRWAHVDGRQLCWRGHLMDAPARDAALCADKAAVQPNYGPTVTMPDYKGTVIRPFGDLVSARSGDKGGNANIRAWVRDDAGYPWFQAFLTSGRAQALLGDDWRPEYEIERCEFPKLRVVHILVRSLL</sequence>
<accession>U7PJS2</accession>
<dbReference type="InterPro" id="IPR010839">
    <property type="entry name" value="AtuA_N"/>
</dbReference>
<dbReference type="PANTHER" id="PTHR47585:SF1">
    <property type="entry name" value="DUF1446 DOMAIN-CONTAINING PROTEIN"/>
    <property type="match status" value="1"/>
</dbReference>
<dbReference type="STRING" id="1391915.U7PJS2"/>
<dbReference type="OrthoDB" id="10265871at2759"/>
<organism evidence="2 3">
    <name type="scientific">Sporothrix schenckii (strain ATCC 58251 / de Perez 2211183)</name>
    <name type="common">Rose-picker's disease fungus</name>
    <dbReference type="NCBI Taxonomy" id="1391915"/>
    <lineage>
        <taxon>Eukaryota</taxon>
        <taxon>Fungi</taxon>
        <taxon>Dikarya</taxon>
        <taxon>Ascomycota</taxon>
        <taxon>Pezizomycotina</taxon>
        <taxon>Sordariomycetes</taxon>
        <taxon>Sordariomycetidae</taxon>
        <taxon>Ophiostomatales</taxon>
        <taxon>Ophiostomataceae</taxon>
        <taxon>Sporothrix</taxon>
    </lineage>
</organism>
<protein>
    <recommendedName>
        <fullName evidence="1">Acyclic terpene utilisation N-terminal domain-containing protein</fullName>
    </recommendedName>
</protein>
<dbReference type="AlphaFoldDB" id="U7PJS2"/>
<dbReference type="EMBL" id="KI440852">
    <property type="protein sequence ID" value="ERS95807.1"/>
    <property type="molecule type" value="Genomic_DNA"/>
</dbReference>
<gene>
    <name evidence="2" type="ORF">HMPREF1624_07883</name>
</gene>
<dbReference type="HOGENOM" id="CLU_1316162_0_0_1"/>
<dbReference type="Pfam" id="PF07287">
    <property type="entry name" value="AtuA"/>
    <property type="match status" value="1"/>
</dbReference>
<reference evidence="3" key="1">
    <citation type="journal article" date="2014" name="Genome Announc.">
        <title>Genome sequence of the pathogenic fungus Sporothrix schenckii (ATCC 58251).</title>
        <authorList>
            <person name="Cuomo C.A."/>
            <person name="Rodriguez-Del Valle N."/>
            <person name="Perez-Sanchez L."/>
            <person name="Abouelleil A."/>
            <person name="Goldberg J."/>
            <person name="Young S."/>
            <person name="Zeng Q."/>
            <person name="Birren B.W."/>
        </authorList>
    </citation>
    <scope>NUCLEOTIDE SEQUENCE [LARGE SCALE GENOMIC DNA]</scope>
    <source>
        <strain evidence="3">ATCC 58251 / de Perez 2211183</strain>
    </source>
</reference>
<proteinExistence type="predicted"/>
<name>U7PJS2_SPOS1</name>
<dbReference type="Proteomes" id="UP000018087">
    <property type="component" value="Unassembled WGS sequence"/>
</dbReference>
<feature type="domain" description="Acyclic terpene utilisation N-terminal" evidence="1">
    <location>
        <begin position="14"/>
        <end position="56"/>
    </location>
</feature>
<dbReference type="PANTHER" id="PTHR47585">
    <property type="match status" value="1"/>
</dbReference>
<evidence type="ECO:0000313" key="3">
    <source>
        <dbReference type="Proteomes" id="UP000018087"/>
    </source>
</evidence>